<evidence type="ECO:0000256" key="9">
    <source>
        <dbReference type="ARBA" id="ARBA00023157"/>
    </source>
</evidence>
<keyword evidence="10" id="KW-0325">Glycoprotein</keyword>
<dbReference type="GO" id="GO:0005764">
    <property type="term" value="C:lysosome"/>
    <property type="evidence" value="ECO:0007669"/>
    <property type="project" value="UniProtKB-SubCell"/>
</dbReference>
<sequence>MMAFNIKNNILSKLFPIITVLLIFIRGFESFNLYSLETRYIEVPVDHFSATPITKYFYLRYMVNAKYYRKGGPVFVYTGGNRDISITAQNSGFLFDIAPIFNAVLVFIEHRYYGTSLPFGNASFATIENLKYLSTTQALADFAFLIDALKKKFFQKAEPPFIAFGGHYGGMLAAWLRLKYPHSVDGAITSSAPILYFPELTSCEGYYKTVTRVFKVYGKEKCVKTIKLGWEVILDLTKSNLGKDYISSTWKLCNKLKTPEDVDIFLDWLANVYIKLAMVNYPYSSEYFEPVPAFPVMVFCNKLTSNYVNNTKGFIQNYAEALQMITNYTGQTDCINIFYKQEDSNEVAWQYQTCTELIMPKCSTDEDMFLTKNWNYQQFALNCYKQFGVRSRPNGPLTYGKNVDSYSNVVFSNSMLDPGAWGGAYLKSADTLNDSVLTYQIIDAPHLMDLRGSDSADDNNIVTARKFYISTIKKWLKRG</sequence>
<keyword evidence="9" id="KW-1015">Disulfide bond</keyword>
<reference evidence="18" key="1">
    <citation type="submission" date="2022-01" db="EMBL/GenBank/DDBJ databases">
        <authorList>
            <person name="King R."/>
        </authorList>
    </citation>
    <scope>NUCLEOTIDE SEQUENCE</scope>
</reference>
<evidence type="ECO:0000256" key="12">
    <source>
        <dbReference type="ARBA" id="ARBA00052013"/>
    </source>
</evidence>
<keyword evidence="4" id="KW-0121">Carboxypeptidase</keyword>
<keyword evidence="8" id="KW-0865">Zymogen</keyword>
<evidence type="ECO:0000256" key="14">
    <source>
        <dbReference type="ARBA" id="ARBA00066456"/>
    </source>
</evidence>
<dbReference type="AlphaFoldDB" id="A0A9P0D9G9"/>
<comment type="similarity">
    <text evidence="2">Belongs to the peptidase S28 family.</text>
</comment>
<dbReference type="SUPFAM" id="SSF53474">
    <property type="entry name" value="alpha/beta-Hydrolases"/>
    <property type="match status" value="1"/>
</dbReference>
<dbReference type="Gene3D" id="1.20.120.980">
    <property type="entry name" value="Serine carboxypeptidase S28, SKS domain"/>
    <property type="match status" value="1"/>
</dbReference>
<evidence type="ECO:0000256" key="6">
    <source>
        <dbReference type="ARBA" id="ARBA00022729"/>
    </source>
</evidence>
<dbReference type="EMBL" id="OV651820">
    <property type="protein sequence ID" value="CAH1114414.1"/>
    <property type="molecule type" value="Genomic_DNA"/>
</dbReference>
<gene>
    <name evidence="18" type="ORF">PSYICH_LOCUS14803</name>
</gene>
<evidence type="ECO:0000256" key="10">
    <source>
        <dbReference type="ARBA" id="ARBA00023180"/>
    </source>
</evidence>
<evidence type="ECO:0000313" key="18">
    <source>
        <dbReference type="EMBL" id="CAH1114414.1"/>
    </source>
</evidence>
<evidence type="ECO:0000256" key="17">
    <source>
        <dbReference type="ARBA" id="ARBA00076608"/>
    </source>
</evidence>
<comment type="function">
    <text evidence="13">Cleaves C-terminal amino acids linked to proline in peptides such as angiotensin II, III and des-Arg9-bradykinin. This cleavage occurs at acidic pH, but enzymatic activity is retained with some substrates at neutral pH.</text>
</comment>
<dbReference type="GO" id="GO:0006508">
    <property type="term" value="P:proteolysis"/>
    <property type="evidence" value="ECO:0007669"/>
    <property type="project" value="UniProtKB-KW"/>
</dbReference>
<dbReference type="InterPro" id="IPR042269">
    <property type="entry name" value="Ser_carbopepase_S28_SKS"/>
</dbReference>
<keyword evidence="5" id="KW-0645">Protease</keyword>
<evidence type="ECO:0000313" key="19">
    <source>
        <dbReference type="Proteomes" id="UP001153636"/>
    </source>
</evidence>
<evidence type="ECO:0000256" key="2">
    <source>
        <dbReference type="ARBA" id="ARBA00011079"/>
    </source>
</evidence>
<dbReference type="Pfam" id="PF05577">
    <property type="entry name" value="Peptidase_S28"/>
    <property type="match status" value="1"/>
</dbReference>
<evidence type="ECO:0000256" key="4">
    <source>
        <dbReference type="ARBA" id="ARBA00022645"/>
    </source>
</evidence>
<comment type="subcellular location">
    <subcellularLocation>
        <location evidence="1">Lysosome</location>
    </subcellularLocation>
</comment>
<evidence type="ECO:0000256" key="15">
    <source>
        <dbReference type="ARBA" id="ARBA00073691"/>
    </source>
</evidence>
<keyword evidence="7" id="KW-0378">Hydrolase</keyword>
<dbReference type="InterPro" id="IPR008758">
    <property type="entry name" value="Peptidase_S28"/>
</dbReference>
<dbReference type="GO" id="GO:0008239">
    <property type="term" value="F:dipeptidyl-peptidase activity"/>
    <property type="evidence" value="ECO:0007669"/>
    <property type="project" value="TreeGrafter"/>
</dbReference>
<dbReference type="EC" id="3.4.16.2" evidence="14"/>
<evidence type="ECO:0000256" key="1">
    <source>
        <dbReference type="ARBA" id="ARBA00004371"/>
    </source>
</evidence>
<comment type="subunit">
    <text evidence="3">Homodimer.</text>
</comment>
<name>A0A9P0D9G9_9CUCU</name>
<dbReference type="Proteomes" id="UP001153636">
    <property type="component" value="Chromosome 8"/>
</dbReference>
<evidence type="ECO:0000256" key="5">
    <source>
        <dbReference type="ARBA" id="ARBA00022670"/>
    </source>
</evidence>
<evidence type="ECO:0000256" key="8">
    <source>
        <dbReference type="ARBA" id="ARBA00023145"/>
    </source>
</evidence>
<accession>A0A9P0D9G9</accession>
<evidence type="ECO:0000256" key="11">
    <source>
        <dbReference type="ARBA" id="ARBA00023228"/>
    </source>
</evidence>
<dbReference type="PANTHER" id="PTHR11010">
    <property type="entry name" value="PROTEASE S28 PRO-X CARBOXYPEPTIDASE-RELATED"/>
    <property type="match status" value="1"/>
</dbReference>
<protein>
    <recommendedName>
        <fullName evidence="15">Lysosomal Pro-X carboxypeptidase</fullName>
        <ecNumber evidence="14">3.4.16.2</ecNumber>
    </recommendedName>
    <alternativeName>
        <fullName evidence="17">Proline carboxypeptidase</fullName>
    </alternativeName>
    <alternativeName>
        <fullName evidence="16">Prolylcarboxypeptidase</fullName>
    </alternativeName>
</protein>
<comment type="catalytic activity">
    <reaction evidence="12">
        <text>Cleavage of a -Pro-|-Xaa bond to release a C-terminal amino acid.</text>
        <dbReference type="EC" id="3.4.16.2"/>
    </reaction>
</comment>
<evidence type="ECO:0000256" key="16">
    <source>
        <dbReference type="ARBA" id="ARBA00076475"/>
    </source>
</evidence>
<dbReference type="InterPro" id="IPR029058">
    <property type="entry name" value="AB_hydrolase_fold"/>
</dbReference>
<evidence type="ECO:0000256" key="3">
    <source>
        <dbReference type="ARBA" id="ARBA00011738"/>
    </source>
</evidence>
<dbReference type="FunFam" id="1.20.120.980:FF:000002">
    <property type="entry name" value="lysosomal Pro-X carboxypeptidase"/>
    <property type="match status" value="1"/>
</dbReference>
<dbReference type="OrthoDB" id="2130629at2759"/>
<evidence type="ECO:0000256" key="7">
    <source>
        <dbReference type="ARBA" id="ARBA00022801"/>
    </source>
</evidence>
<keyword evidence="11" id="KW-0458">Lysosome</keyword>
<evidence type="ECO:0000256" key="13">
    <source>
        <dbReference type="ARBA" id="ARBA00059701"/>
    </source>
</evidence>
<keyword evidence="19" id="KW-1185">Reference proteome</keyword>
<proteinExistence type="inferred from homology"/>
<dbReference type="PANTHER" id="PTHR11010:SF38">
    <property type="entry name" value="LYSOSOMAL PRO-X CARBOXYPEPTIDASE"/>
    <property type="match status" value="1"/>
</dbReference>
<keyword evidence="6" id="KW-0732">Signal</keyword>
<organism evidence="18 19">
    <name type="scientific">Psylliodes chrysocephalus</name>
    <dbReference type="NCBI Taxonomy" id="3402493"/>
    <lineage>
        <taxon>Eukaryota</taxon>
        <taxon>Metazoa</taxon>
        <taxon>Ecdysozoa</taxon>
        <taxon>Arthropoda</taxon>
        <taxon>Hexapoda</taxon>
        <taxon>Insecta</taxon>
        <taxon>Pterygota</taxon>
        <taxon>Neoptera</taxon>
        <taxon>Endopterygota</taxon>
        <taxon>Coleoptera</taxon>
        <taxon>Polyphaga</taxon>
        <taxon>Cucujiformia</taxon>
        <taxon>Chrysomeloidea</taxon>
        <taxon>Chrysomelidae</taxon>
        <taxon>Galerucinae</taxon>
        <taxon>Alticini</taxon>
        <taxon>Psylliodes</taxon>
    </lineage>
</organism>
<dbReference type="Gene3D" id="3.40.50.1820">
    <property type="entry name" value="alpha/beta hydrolase"/>
    <property type="match status" value="1"/>
</dbReference>
<dbReference type="GO" id="GO:0004185">
    <property type="term" value="F:serine-type carboxypeptidase activity"/>
    <property type="evidence" value="ECO:0007669"/>
    <property type="project" value="UniProtKB-EC"/>
</dbReference>